<dbReference type="Gene3D" id="1.10.2020.10">
    <property type="entry name" value="uronate isomerase, domain 2, chain A"/>
    <property type="match status" value="1"/>
</dbReference>
<dbReference type="EMBL" id="MWAK01000011">
    <property type="protein sequence ID" value="OPZ93708.1"/>
    <property type="molecule type" value="Genomic_DNA"/>
</dbReference>
<dbReference type="Gene3D" id="3.20.20.140">
    <property type="entry name" value="Metal-dependent hydrolases"/>
    <property type="match status" value="1"/>
</dbReference>
<accession>A0A1V5MKF7</accession>
<feature type="domain" description="Amidohydrolase-related" evidence="1">
    <location>
        <begin position="238"/>
        <end position="414"/>
    </location>
</feature>
<proteinExistence type="predicted"/>
<dbReference type="GO" id="GO:0016787">
    <property type="term" value="F:hydrolase activity"/>
    <property type="evidence" value="ECO:0007669"/>
    <property type="project" value="InterPro"/>
</dbReference>
<dbReference type="AlphaFoldDB" id="A0A1V5MKF7"/>
<gene>
    <name evidence="2" type="ORF">BWY73_00163</name>
</gene>
<name>A0A1V5MKF7_UNCT6</name>
<dbReference type="PANTHER" id="PTHR43383:SF2">
    <property type="entry name" value="AMIDOHYDROLASE 2 FAMILY PROTEIN"/>
    <property type="match status" value="1"/>
</dbReference>
<dbReference type="InterPro" id="IPR032466">
    <property type="entry name" value="Metal_Hydrolase"/>
</dbReference>
<evidence type="ECO:0000313" key="2">
    <source>
        <dbReference type="EMBL" id="OPZ93708.1"/>
    </source>
</evidence>
<dbReference type="InterPro" id="IPR006680">
    <property type="entry name" value="Amidohydro-rel"/>
</dbReference>
<sequence>MEKREALKRELLTQLYSLRTVDGHSHTYAPDVYYAREINLFNLQHYFQRDAAGLIGPWEMDAIEDPGECWRRLKTALESAGNTAYWRHQLLVYRKLFDFTDPELDDANWRRLDTDIRRKTSDPNWYDYVTRSVCNLEIQVRNVGWGEAWDRRYFAGVLRMENALRLDSAEGRTALEKRLDRPIDSLKAARAGLADLASAARSDGAVGLKLAHAYFRTLDSRPVTETRATRLFEKSLGPGPLDPAEARELQDHFIFYLAELCAELSLVFQIHTGVQTTWGAIPESDPLLLLPLLNRFRAVRFDLFHAGYPYARMLGMLGKHYPNAWLNLAWIYLVSPAASRQVLSEWLDLVPIHRLIGFGSDVHFPELIWGHLEMARDCVAEVLTDKVTQDYWSEGLARDAARKLFRENGLELYALKK</sequence>
<dbReference type="Proteomes" id="UP000485484">
    <property type="component" value="Unassembled WGS sequence"/>
</dbReference>
<dbReference type="SUPFAM" id="SSF51556">
    <property type="entry name" value="Metallo-dependent hydrolases"/>
    <property type="match status" value="1"/>
</dbReference>
<dbReference type="Pfam" id="PF04909">
    <property type="entry name" value="Amidohydro_2"/>
    <property type="match status" value="1"/>
</dbReference>
<comment type="caution">
    <text evidence="2">The sequence shown here is derived from an EMBL/GenBank/DDBJ whole genome shotgun (WGS) entry which is preliminary data.</text>
</comment>
<protein>
    <submittedName>
        <fullName evidence="2">Glucuronate isomerase</fullName>
    </submittedName>
</protein>
<organism evidence="2">
    <name type="scientific">candidate division TA06 bacterium ADurb.Bin417</name>
    <dbReference type="NCBI Taxonomy" id="1852828"/>
    <lineage>
        <taxon>Bacteria</taxon>
        <taxon>Bacteria division TA06</taxon>
    </lineage>
</organism>
<dbReference type="GO" id="GO:0016853">
    <property type="term" value="F:isomerase activity"/>
    <property type="evidence" value="ECO:0007669"/>
    <property type="project" value="UniProtKB-KW"/>
</dbReference>
<keyword evidence="2" id="KW-0413">Isomerase</keyword>
<evidence type="ECO:0000259" key="1">
    <source>
        <dbReference type="Pfam" id="PF04909"/>
    </source>
</evidence>
<dbReference type="PANTHER" id="PTHR43383">
    <property type="entry name" value="NODULIN 6"/>
    <property type="match status" value="1"/>
</dbReference>
<reference evidence="2" key="1">
    <citation type="submission" date="2017-02" db="EMBL/GenBank/DDBJ databases">
        <title>Delving into the versatile metabolic prowess of the omnipresent phylum Bacteroidetes.</title>
        <authorList>
            <person name="Nobu M.K."/>
            <person name="Mei R."/>
            <person name="Narihiro T."/>
            <person name="Kuroda K."/>
            <person name="Liu W.-T."/>
        </authorList>
    </citation>
    <scope>NUCLEOTIDE SEQUENCE</scope>
    <source>
        <strain evidence="2">ADurb.Bin417</strain>
    </source>
</reference>